<dbReference type="OrthoDB" id="10256774at2759"/>
<proteinExistence type="predicted"/>
<feature type="compositionally biased region" description="Polar residues" evidence="1">
    <location>
        <begin position="267"/>
        <end position="276"/>
    </location>
</feature>
<evidence type="ECO:0000256" key="1">
    <source>
        <dbReference type="SAM" id="MobiDB-lite"/>
    </source>
</evidence>
<dbReference type="SMART" id="SM00292">
    <property type="entry name" value="BRCT"/>
    <property type="match status" value="2"/>
</dbReference>
<feature type="domain" description="BRCT" evidence="2">
    <location>
        <begin position="78"/>
        <end position="150"/>
    </location>
</feature>
<dbReference type="Gene3D" id="3.40.50.10190">
    <property type="entry name" value="BRCT domain"/>
    <property type="match status" value="3"/>
</dbReference>
<feature type="domain" description="BRCT" evidence="2">
    <location>
        <begin position="185"/>
        <end position="257"/>
    </location>
</feature>
<keyword evidence="4" id="KW-1185">Reference proteome</keyword>
<feature type="region of interest" description="Disordered" evidence="1">
    <location>
        <begin position="50"/>
        <end position="80"/>
    </location>
</feature>
<dbReference type="InterPro" id="IPR019406">
    <property type="entry name" value="APLF_PBZ"/>
</dbReference>
<dbReference type="AlphaFoldDB" id="A0A8S4N367"/>
<feature type="compositionally biased region" description="Acidic residues" evidence="1">
    <location>
        <begin position="168"/>
        <end position="183"/>
    </location>
</feature>
<protein>
    <recommendedName>
        <fullName evidence="2">BRCT domain-containing protein</fullName>
    </recommendedName>
</protein>
<name>A0A8S4N367_OWEFU</name>
<evidence type="ECO:0000259" key="2">
    <source>
        <dbReference type="PROSITE" id="PS50172"/>
    </source>
</evidence>
<gene>
    <name evidence="3" type="ORF">OFUS_LOCUS2950</name>
</gene>
<reference evidence="3" key="1">
    <citation type="submission" date="2022-03" db="EMBL/GenBank/DDBJ databases">
        <authorList>
            <person name="Martin C."/>
        </authorList>
    </citation>
    <scope>NUCLEOTIDE SEQUENCE</scope>
</reference>
<dbReference type="Pfam" id="PF10283">
    <property type="entry name" value="zf-CCHH"/>
    <property type="match status" value="1"/>
</dbReference>
<feature type="compositionally biased region" description="Acidic residues" evidence="1">
    <location>
        <begin position="62"/>
        <end position="74"/>
    </location>
</feature>
<dbReference type="SUPFAM" id="SSF52113">
    <property type="entry name" value="BRCT domain"/>
    <property type="match status" value="3"/>
</dbReference>
<dbReference type="Pfam" id="PF00533">
    <property type="entry name" value="BRCT"/>
    <property type="match status" value="3"/>
</dbReference>
<accession>A0A8S4N367</accession>
<dbReference type="EMBL" id="CAIIXF020000001">
    <property type="protein sequence ID" value="CAH1775675.1"/>
    <property type="molecule type" value="Genomic_DNA"/>
</dbReference>
<feature type="non-terminal residue" evidence="3">
    <location>
        <position position="1"/>
    </location>
</feature>
<sequence>AEKRGCKVAASISKSIDYAVIGENAGQKADKAESLGIKCLTENEWEDMLSGNSAKKARLDSPELDDGEDMESDEEGAKSDLDLKGKKVVFTGTLKNQTRNQATKDAEMHGCKVAASISKAVDYVVIGENAGQRADKAESLGIRCLTQSEWADVLSFKSAKYRKLPSPEMDDTDSEDVESEEEDVKIDVDLKGKKVVFTGALTNQTRSQATKAAETRGCKVAASISKAVDYVVIGENAGQKADKAKALGIQCLTENEWDDVISGKGGSSRQAASQVKSGGPKRKCRYWDKCFRTNKNHLQLFLHPEKPQLKST</sequence>
<organism evidence="3 4">
    <name type="scientific">Owenia fusiformis</name>
    <name type="common">Polychaete worm</name>
    <dbReference type="NCBI Taxonomy" id="6347"/>
    <lineage>
        <taxon>Eukaryota</taxon>
        <taxon>Metazoa</taxon>
        <taxon>Spiralia</taxon>
        <taxon>Lophotrochozoa</taxon>
        <taxon>Annelida</taxon>
        <taxon>Polychaeta</taxon>
        <taxon>Sedentaria</taxon>
        <taxon>Canalipalpata</taxon>
        <taxon>Sabellida</taxon>
        <taxon>Oweniida</taxon>
        <taxon>Oweniidae</taxon>
        <taxon>Owenia</taxon>
    </lineage>
</organism>
<dbReference type="CDD" id="cd17748">
    <property type="entry name" value="BRCT_DNA_ligase_like"/>
    <property type="match status" value="2"/>
</dbReference>
<dbReference type="PROSITE" id="PS50172">
    <property type="entry name" value="BRCT"/>
    <property type="match status" value="2"/>
</dbReference>
<comment type="caution">
    <text evidence="3">The sequence shown here is derived from an EMBL/GenBank/DDBJ whole genome shotgun (WGS) entry which is preliminary data.</text>
</comment>
<feature type="non-terminal residue" evidence="3">
    <location>
        <position position="312"/>
    </location>
</feature>
<evidence type="ECO:0000313" key="3">
    <source>
        <dbReference type="EMBL" id="CAH1775675.1"/>
    </source>
</evidence>
<dbReference type="InterPro" id="IPR001357">
    <property type="entry name" value="BRCT_dom"/>
</dbReference>
<feature type="region of interest" description="Disordered" evidence="1">
    <location>
        <begin position="164"/>
        <end position="183"/>
    </location>
</feature>
<dbReference type="Proteomes" id="UP000749559">
    <property type="component" value="Unassembled WGS sequence"/>
</dbReference>
<feature type="region of interest" description="Disordered" evidence="1">
    <location>
        <begin position="263"/>
        <end position="282"/>
    </location>
</feature>
<evidence type="ECO:0000313" key="4">
    <source>
        <dbReference type="Proteomes" id="UP000749559"/>
    </source>
</evidence>
<dbReference type="InterPro" id="IPR036420">
    <property type="entry name" value="BRCT_dom_sf"/>
</dbReference>